<feature type="domain" description="Velvet" evidence="5">
    <location>
        <begin position="1"/>
        <end position="86"/>
    </location>
</feature>
<dbReference type="STRING" id="101127.A0A1X2GGB1"/>
<dbReference type="PROSITE" id="PS51821">
    <property type="entry name" value="VELVET"/>
    <property type="match status" value="1"/>
</dbReference>
<accession>A0A1X2GGB1</accession>
<dbReference type="OrthoDB" id="5599552at2759"/>
<evidence type="ECO:0000256" key="2">
    <source>
        <dbReference type="ARBA" id="ARBA00023015"/>
    </source>
</evidence>
<protein>
    <recommendedName>
        <fullName evidence="5">Velvet domain-containing protein</fullName>
    </recommendedName>
</protein>
<dbReference type="Gene3D" id="2.60.40.3960">
    <property type="entry name" value="Velvet domain"/>
    <property type="match status" value="1"/>
</dbReference>
<evidence type="ECO:0000256" key="3">
    <source>
        <dbReference type="ARBA" id="ARBA00023163"/>
    </source>
</evidence>
<proteinExistence type="predicted"/>
<organism evidence="6 7">
    <name type="scientific">Hesseltinella vesiculosa</name>
    <dbReference type="NCBI Taxonomy" id="101127"/>
    <lineage>
        <taxon>Eukaryota</taxon>
        <taxon>Fungi</taxon>
        <taxon>Fungi incertae sedis</taxon>
        <taxon>Mucoromycota</taxon>
        <taxon>Mucoromycotina</taxon>
        <taxon>Mucoromycetes</taxon>
        <taxon>Mucorales</taxon>
        <taxon>Cunninghamellaceae</taxon>
        <taxon>Hesseltinella</taxon>
    </lineage>
</organism>
<keyword evidence="3" id="KW-0804">Transcription</keyword>
<gene>
    <name evidence="6" type="ORF">DM01DRAFT_190112</name>
</gene>
<dbReference type="EMBL" id="MCGT01000016">
    <property type="protein sequence ID" value="ORX53062.1"/>
    <property type="molecule type" value="Genomic_DNA"/>
</dbReference>
<comment type="caution">
    <text evidence="6">The sequence shown here is derived from an EMBL/GenBank/DDBJ whole genome shotgun (WGS) entry which is preliminary data.</text>
</comment>
<evidence type="ECO:0000313" key="6">
    <source>
        <dbReference type="EMBL" id="ORX53062.1"/>
    </source>
</evidence>
<evidence type="ECO:0000313" key="7">
    <source>
        <dbReference type="Proteomes" id="UP000242146"/>
    </source>
</evidence>
<dbReference type="Proteomes" id="UP000242146">
    <property type="component" value="Unassembled WGS sequence"/>
</dbReference>
<evidence type="ECO:0000256" key="4">
    <source>
        <dbReference type="ARBA" id="ARBA00023242"/>
    </source>
</evidence>
<reference evidence="6 7" key="1">
    <citation type="submission" date="2016-07" db="EMBL/GenBank/DDBJ databases">
        <title>Pervasive Adenine N6-methylation of Active Genes in Fungi.</title>
        <authorList>
            <consortium name="DOE Joint Genome Institute"/>
            <person name="Mondo S.J."/>
            <person name="Dannebaum R.O."/>
            <person name="Kuo R.C."/>
            <person name="Labutti K."/>
            <person name="Haridas S."/>
            <person name="Kuo A."/>
            <person name="Salamov A."/>
            <person name="Ahrendt S.R."/>
            <person name="Lipzen A."/>
            <person name="Sullivan W."/>
            <person name="Andreopoulos W.B."/>
            <person name="Clum A."/>
            <person name="Lindquist E."/>
            <person name="Daum C."/>
            <person name="Ramamoorthy G.K."/>
            <person name="Gryganskyi A."/>
            <person name="Culley D."/>
            <person name="Magnuson J.K."/>
            <person name="James T.Y."/>
            <person name="O'Malley M.A."/>
            <person name="Stajich J.E."/>
            <person name="Spatafora J.W."/>
            <person name="Visel A."/>
            <person name="Grigoriev I.V."/>
        </authorList>
    </citation>
    <scope>NUCLEOTIDE SEQUENCE [LARGE SCALE GENOMIC DNA]</scope>
    <source>
        <strain evidence="6 7">NRRL 3301</strain>
    </source>
</reference>
<dbReference type="InterPro" id="IPR021740">
    <property type="entry name" value="Velvet"/>
</dbReference>
<name>A0A1X2GGB1_9FUNG</name>
<dbReference type="PANTHER" id="PTHR33572">
    <property type="entry name" value="SPORE DEVELOPMENT REGULATOR VOSA"/>
    <property type="match status" value="1"/>
</dbReference>
<dbReference type="Pfam" id="PF11754">
    <property type="entry name" value="Velvet"/>
    <property type="match status" value="1"/>
</dbReference>
<dbReference type="GO" id="GO:0005634">
    <property type="term" value="C:nucleus"/>
    <property type="evidence" value="ECO:0007669"/>
    <property type="project" value="UniProtKB-SubCell"/>
</dbReference>
<comment type="subcellular location">
    <subcellularLocation>
        <location evidence="1">Nucleus</location>
    </subcellularLocation>
</comment>
<keyword evidence="4" id="KW-0539">Nucleus</keyword>
<keyword evidence="7" id="KW-1185">Reference proteome</keyword>
<evidence type="ECO:0000259" key="5">
    <source>
        <dbReference type="PROSITE" id="PS51821"/>
    </source>
</evidence>
<evidence type="ECO:0000256" key="1">
    <source>
        <dbReference type="ARBA" id="ARBA00004123"/>
    </source>
</evidence>
<keyword evidence="2" id="KW-0805">Transcription regulation</keyword>
<dbReference type="InterPro" id="IPR037525">
    <property type="entry name" value="Velvet_dom"/>
</dbReference>
<sequence>MVVQSLHKLKGANSQEGAYFVFSDISVRLEGFFRLKFTLFEISGLRMRRRNSVLSNVFQVFSPKTFPESTELTQFLSKQGLHIRVRKASKTQSEASPVKTQNATTEWRIYHPEPMYESQPTLPSVQTSSQCAQSIMSVRNILISPSQRAPDHQPRLPYHTLPPPIPSLNTFHHPTRTNPQSASIVTPTSSLLFRPFHSK</sequence>
<dbReference type="InterPro" id="IPR038491">
    <property type="entry name" value="Velvet_dom_sf"/>
</dbReference>
<dbReference type="PANTHER" id="PTHR33572:SF18">
    <property type="entry name" value="SPORE DEVELOPMENT REGULATOR VOSA"/>
    <property type="match status" value="1"/>
</dbReference>
<dbReference type="AlphaFoldDB" id="A0A1X2GGB1"/>